<dbReference type="EMBL" id="NTRC01000012">
    <property type="protein sequence ID" value="PFD20438.1"/>
    <property type="molecule type" value="Genomic_DNA"/>
</dbReference>
<evidence type="ECO:0000313" key="2">
    <source>
        <dbReference type="Proteomes" id="UP000219743"/>
    </source>
</evidence>
<accession>A0A9X6Z8B1</accession>
<organism evidence="1 2">
    <name type="scientific">Bacillus cereus</name>
    <dbReference type="NCBI Taxonomy" id="1396"/>
    <lineage>
        <taxon>Bacteria</taxon>
        <taxon>Bacillati</taxon>
        <taxon>Bacillota</taxon>
        <taxon>Bacilli</taxon>
        <taxon>Bacillales</taxon>
        <taxon>Bacillaceae</taxon>
        <taxon>Bacillus</taxon>
        <taxon>Bacillus cereus group</taxon>
    </lineage>
</organism>
<comment type="caution">
    <text evidence="1">The sequence shown here is derived from an EMBL/GenBank/DDBJ whole genome shotgun (WGS) entry which is preliminary data.</text>
</comment>
<evidence type="ECO:0000313" key="1">
    <source>
        <dbReference type="EMBL" id="PFD20438.1"/>
    </source>
</evidence>
<dbReference type="RefSeq" id="WP_098330366.1">
    <property type="nucleotide sequence ID" value="NZ_NTRC01000012.1"/>
</dbReference>
<reference evidence="1 2" key="1">
    <citation type="submission" date="2017-09" db="EMBL/GenBank/DDBJ databases">
        <title>Large-scale bioinformatics analysis of Bacillus genomes uncovers conserved roles of natural products in bacterial physiology.</title>
        <authorList>
            <consortium name="Agbiome Team Llc"/>
            <person name="Bleich R.M."/>
            <person name="Kirk G.J."/>
            <person name="Santa Maria K.C."/>
            <person name="Allen S.E."/>
            <person name="Farag S."/>
            <person name="Shank E.A."/>
            <person name="Bowers A."/>
        </authorList>
    </citation>
    <scope>NUCLEOTIDE SEQUENCE [LARGE SCALE GENOMIC DNA]</scope>
    <source>
        <strain evidence="1 2">AFS024404</strain>
    </source>
</reference>
<protein>
    <submittedName>
        <fullName evidence="1">Uncharacterized protein</fullName>
    </submittedName>
</protein>
<name>A0A9X6Z8B1_BACCE</name>
<dbReference type="Proteomes" id="UP000219743">
    <property type="component" value="Unassembled WGS sequence"/>
</dbReference>
<gene>
    <name evidence="1" type="ORF">CN263_17165</name>
</gene>
<dbReference type="AlphaFoldDB" id="A0A9X6Z8B1"/>
<proteinExistence type="predicted"/>
<sequence>MAEYHFYNEIYTDKKEWEKALKTDPFYKYNKYMIKDFFYKGRKFLFEGHEYEVIDNDAEVSKMKGWLFLKTRGYTLYMHPRKILFEQPDLKELLDKGLEGLNIESEMEYEQIELF</sequence>